<feature type="compositionally biased region" description="Polar residues" evidence="1">
    <location>
        <begin position="157"/>
        <end position="180"/>
    </location>
</feature>
<feature type="chain" id="PRO_5034840476" description="Mid2 domain-containing protein" evidence="3">
    <location>
        <begin position="23"/>
        <end position="336"/>
    </location>
</feature>
<keyword evidence="2" id="KW-0472">Membrane</keyword>
<feature type="signal peptide" evidence="3">
    <location>
        <begin position="1"/>
        <end position="22"/>
    </location>
</feature>
<protein>
    <recommendedName>
        <fullName evidence="6">Mid2 domain-containing protein</fullName>
    </recommendedName>
</protein>
<evidence type="ECO:0008006" key="6">
    <source>
        <dbReference type="Google" id="ProtNLM"/>
    </source>
</evidence>
<name>A0A8H5BTC0_9AGAR</name>
<feature type="region of interest" description="Disordered" evidence="1">
    <location>
        <begin position="34"/>
        <end position="105"/>
    </location>
</feature>
<evidence type="ECO:0000256" key="3">
    <source>
        <dbReference type="SAM" id="SignalP"/>
    </source>
</evidence>
<feature type="transmembrane region" description="Helical" evidence="2">
    <location>
        <begin position="120"/>
        <end position="142"/>
    </location>
</feature>
<gene>
    <name evidence="4" type="ORF">D9619_011719</name>
</gene>
<sequence length="336" mass="34040">MSSAAVCPGLLFATLVVQLAQANGVAIVQNVTPRKGGGGCEEGDTDCHPPSTKTQTVTKTMIVPPTSSGQPSSSTTPLPTSPTPLPTSPTVSTPSISPSPTAARVNNDLVKRPSITTGGIVGAVLGSLIILGLALMLLSKCINRSRKARKRPRGFVQSGSFPSTRPQTPTTEMSQTQFSGPVLSSNLVAQATSGPYPRSSTYYPTSDSSKTSTFASSTPLLPSAGAGIAPSVTSSSARRTSISYTDISSDAGHPLPSPYETATLSSWHASQASSAHGGAGVSSSLAAAAVAAAAASPNASPLHRSMAAFQKALEDESNKANSSGANVHDPPPQYNP</sequence>
<keyword evidence="3" id="KW-0732">Signal</keyword>
<organism evidence="4 5">
    <name type="scientific">Psilocybe cf. subviscida</name>
    <dbReference type="NCBI Taxonomy" id="2480587"/>
    <lineage>
        <taxon>Eukaryota</taxon>
        <taxon>Fungi</taxon>
        <taxon>Dikarya</taxon>
        <taxon>Basidiomycota</taxon>
        <taxon>Agaricomycotina</taxon>
        <taxon>Agaricomycetes</taxon>
        <taxon>Agaricomycetidae</taxon>
        <taxon>Agaricales</taxon>
        <taxon>Agaricineae</taxon>
        <taxon>Strophariaceae</taxon>
        <taxon>Psilocybe</taxon>
    </lineage>
</organism>
<keyword evidence="2" id="KW-0812">Transmembrane</keyword>
<feature type="compositionally biased region" description="Low complexity" evidence="1">
    <location>
        <begin position="88"/>
        <end position="101"/>
    </location>
</feature>
<keyword evidence="2" id="KW-1133">Transmembrane helix</keyword>
<dbReference type="OrthoDB" id="3067181at2759"/>
<proteinExistence type="predicted"/>
<accession>A0A8H5BTC0</accession>
<evidence type="ECO:0000256" key="1">
    <source>
        <dbReference type="SAM" id="MobiDB-lite"/>
    </source>
</evidence>
<reference evidence="4 5" key="1">
    <citation type="journal article" date="2020" name="ISME J.">
        <title>Uncovering the hidden diversity of litter-decomposition mechanisms in mushroom-forming fungi.</title>
        <authorList>
            <person name="Floudas D."/>
            <person name="Bentzer J."/>
            <person name="Ahren D."/>
            <person name="Johansson T."/>
            <person name="Persson P."/>
            <person name="Tunlid A."/>
        </authorList>
    </citation>
    <scope>NUCLEOTIDE SEQUENCE [LARGE SCALE GENOMIC DNA]</scope>
    <source>
        <strain evidence="4 5">CBS 101986</strain>
    </source>
</reference>
<evidence type="ECO:0000313" key="4">
    <source>
        <dbReference type="EMBL" id="KAF5328711.1"/>
    </source>
</evidence>
<comment type="caution">
    <text evidence="4">The sequence shown here is derived from an EMBL/GenBank/DDBJ whole genome shotgun (WGS) entry which is preliminary data.</text>
</comment>
<evidence type="ECO:0000313" key="5">
    <source>
        <dbReference type="Proteomes" id="UP000567179"/>
    </source>
</evidence>
<feature type="region of interest" description="Disordered" evidence="1">
    <location>
        <begin position="146"/>
        <end position="180"/>
    </location>
</feature>
<dbReference type="EMBL" id="JAACJJ010000003">
    <property type="protein sequence ID" value="KAF5328711.1"/>
    <property type="molecule type" value="Genomic_DNA"/>
</dbReference>
<keyword evidence="5" id="KW-1185">Reference proteome</keyword>
<dbReference type="Proteomes" id="UP000567179">
    <property type="component" value="Unassembled WGS sequence"/>
</dbReference>
<dbReference type="AlphaFoldDB" id="A0A8H5BTC0"/>
<feature type="compositionally biased region" description="Low complexity" evidence="1">
    <location>
        <begin position="64"/>
        <end position="78"/>
    </location>
</feature>
<feature type="region of interest" description="Disordered" evidence="1">
    <location>
        <begin position="293"/>
        <end position="336"/>
    </location>
</feature>
<evidence type="ECO:0000256" key="2">
    <source>
        <dbReference type="SAM" id="Phobius"/>
    </source>
</evidence>